<feature type="compositionally biased region" description="Polar residues" evidence="1">
    <location>
        <begin position="46"/>
        <end position="64"/>
    </location>
</feature>
<evidence type="ECO:0000256" key="1">
    <source>
        <dbReference type="SAM" id="MobiDB-lite"/>
    </source>
</evidence>
<dbReference type="Proteomes" id="UP001158067">
    <property type="component" value="Unassembled WGS sequence"/>
</dbReference>
<protein>
    <recommendedName>
        <fullName evidence="4">Secreted protein containing DUF1501</fullName>
    </recommendedName>
</protein>
<sequence length="494" mass="53856">MAHITIPRSRREFLARSGAGFGAVALAGMSAQASAEMTSVSAMSPNPLASSATAPNAPAQSTNPVAPKTPHFPATAKRVIFLFMEGGPSQMDLFDPKPMLNKLAGQPIPESFGEVITAMGEMKSPLLASQRKWKQHGESGLWVSDWLPHIAECADDLAVIRSCVADGINHSAGVCQMNSCSILSGRPSLGGWVSYGLGSENENLPAFVVMQDSNSQIVNGPRNWSAGFMPAVYQGTRLSEGSQPIPYLSTPEGFTQQRQVSKLDFLNQLNHQYADRHPEQSELEARIASYELAFRMQSEAPEAIDLSDESEETLELYGINDKKTASYGRLCLLGRRLAQRDVRFIQLYSGAGSKWDSHDHIERNHGDMCQGMDKPVAGLLKDLKRLGMLDDTLVVWGGEFGRTPMSEKGSGRDHNPSGFTMWMAGGGVKGGQTIGATDELGFRATENPQHVRDLHTSILRLLGLDNMQLSYDYQGRPERPTINEGRFCQQLVTG</sequence>
<organism evidence="2 3">
    <name type="scientific">Neorhodopirellula lusitana</name>
    <dbReference type="NCBI Taxonomy" id="445327"/>
    <lineage>
        <taxon>Bacteria</taxon>
        <taxon>Pseudomonadati</taxon>
        <taxon>Planctomycetota</taxon>
        <taxon>Planctomycetia</taxon>
        <taxon>Pirellulales</taxon>
        <taxon>Pirellulaceae</taxon>
        <taxon>Neorhodopirellula</taxon>
    </lineage>
</organism>
<evidence type="ECO:0000313" key="2">
    <source>
        <dbReference type="EMBL" id="SMP73439.1"/>
    </source>
</evidence>
<name>A0ABY1QJY3_9BACT</name>
<dbReference type="InterPro" id="IPR010869">
    <property type="entry name" value="DUF1501"/>
</dbReference>
<dbReference type="RefSeq" id="WP_283434769.1">
    <property type="nucleotide sequence ID" value="NZ_FXUG01000016.1"/>
</dbReference>
<dbReference type="InterPro" id="IPR006311">
    <property type="entry name" value="TAT_signal"/>
</dbReference>
<comment type="caution">
    <text evidence="2">The sequence shown here is derived from an EMBL/GenBank/DDBJ whole genome shotgun (WGS) entry which is preliminary data.</text>
</comment>
<dbReference type="PANTHER" id="PTHR43737:SF1">
    <property type="entry name" value="DUF1501 DOMAIN-CONTAINING PROTEIN"/>
    <property type="match status" value="1"/>
</dbReference>
<dbReference type="SUPFAM" id="SSF53649">
    <property type="entry name" value="Alkaline phosphatase-like"/>
    <property type="match status" value="1"/>
</dbReference>
<evidence type="ECO:0000313" key="3">
    <source>
        <dbReference type="Proteomes" id="UP001158067"/>
    </source>
</evidence>
<evidence type="ECO:0008006" key="4">
    <source>
        <dbReference type="Google" id="ProtNLM"/>
    </source>
</evidence>
<dbReference type="Gene3D" id="3.40.720.10">
    <property type="entry name" value="Alkaline Phosphatase, subunit A"/>
    <property type="match status" value="1"/>
</dbReference>
<accession>A0ABY1QJY3</accession>
<dbReference type="PANTHER" id="PTHR43737">
    <property type="entry name" value="BLL7424 PROTEIN"/>
    <property type="match status" value="1"/>
</dbReference>
<feature type="region of interest" description="Disordered" evidence="1">
    <location>
        <begin position="46"/>
        <end position="71"/>
    </location>
</feature>
<dbReference type="EMBL" id="FXUG01000016">
    <property type="protein sequence ID" value="SMP73439.1"/>
    <property type="molecule type" value="Genomic_DNA"/>
</dbReference>
<gene>
    <name evidence="2" type="ORF">SAMN06265222_116125</name>
</gene>
<dbReference type="InterPro" id="IPR017850">
    <property type="entry name" value="Alkaline_phosphatase_core_sf"/>
</dbReference>
<proteinExistence type="predicted"/>
<dbReference type="PROSITE" id="PS51318">
    <property type="entry name" value="TAT"/>
    <property type="match status" value="1"/>
</dbReference>
<reference evidence="2 3" key="1">
    <citation type="submission" date="2017-05" db="EMBL/GenBank/DDBJ databases">
        <authorList>
            <person name="Varghese N."/>
            <person name="Submissions S."/>
        </authorList>
    </citation>
    <scope>NUCLEOTIDE SEQUENCE [LARGE SCALE GENOMIC DNA]</scope>
    <source>
        <strain evidence="2 3">DSM 25457</strain>
    </source>
</reference>
<dbReference type="Pfam" id="PF07394">
    <property type="entry name" value="DUF1501"/>
    <property type="match status" value="1"/>
</dbReference>
<keyword evidence="3" id="KW-1185">Reference proteome</keyword>